<evidence type="ECO:0000313" key="3">
    <source>
        <dbReference type="Proteomes" id="UP000049983"/>
    </source>
</evidence>
<proteinExistence type="predicted"/>
<dbReference type="STRING" id="311410.LA5095_02881"/>
<keyword evidence="1" id="KW-0812">Transmembrane</keyword>
<evidence type="ECO:0000313" key="2">
    <source>
        <dbReference type="EMBL" id="CTQ64072.1"/>
    </source>
</evidence>
<feature type="transmembrane region" description="Helical" evidence="1">
    <location>
        <begin position="42"/>
        <end position="67"/>
    </location>
</feature>
<reference evidence="3" key="1">
    <citation type="submission" date="2015-07" db="EMBL/GenBank/DDBJ databases">
        <authorList>
            <person name="Rodrigo-Torres Lidia"/>
            <person name="Arahal R.David."/>
        </authorList>
    </citation>
    <scope>NUCLEOTIDE SEQUENCE [LARGE SCALE GENOMIC DNA]</scope>
    <source>
        <strain evidence="3">CECT 5096</strain>
    </source>
</reference>
<name>A0A0M6Z9V1_9HYPH</name>
<dbReference type="EMBL" id="CXWC01000001">
    <property type="protein sequence ID" value="CTQ64072.1"/>
    <property type="molecule type" value="Genomic_DNA"/>
</dbReference>
<keyword evidence="1" id="KW-0472">Membrane</keyword>
<feature type="transmembrane region" description="Helical" evidence="1">
    <location>
        <begin position="122"/>
        <end position="151"/>
    </location>
</feature>
<feature type="transmembrane region" description="Helical" evidence="1">
    <location>
        <begin position="87"/>
        <end position="110"/>
    </location>
</feature>
<accession>A0A0M6Z9V1</accession>
<dbReference type="InterPro" id="IPR053803">
    <property type="entry name" value="DUF6949"/>
</dbReference>
<gene>
    <name evidence="2" type="ORF">LA5096_00250</name>
</gene>
<keyword evidence="1" id="KW-1133">Transmembrane helix</keyword>
<evidence type="ECO:0000256" key="1">
    <source>
        <dbReference type="SAM" id="Phobius"/>
    </source>
</evidence>
<protein>
    <submittedName>
        <fullName evidence="2">Uncharacterized protein</fullName>
    </submittedName>
</protein>
<sequence>MSFAPYGLKSRFLPIYPSGTVFAFDRLEFVNQFPAGPVNKRLMGVFFSLLLVGYVASAGFVAAGVLGSLYQLVTRQPPKFSFSGENLLAFLIEVFLCVFAGPFIIMRNAIRGRRIEKRPLGWLVASSTIAGMWSMCSGILVMNVALIVAGYT</sequence>
<keyword evidence="3" id="KW-1185">Reference proteome</keyword>
<organism evidence="2 3">
    <name type="scientific">Roseibium album</name>
    <dbReference type="NCBI Taxonomy" id="311410"/>
    <lineage>
        <taxon>Bacteria</taxon>
        <taxon>Pseudomonadati</taxon>
        <taxon>Pseudomonadota</taxon>
        <taxon>Alphaproteobacteria</taxon>
        <taxon>Hyphomicrobiales</taxon>
        <taxon>Stappiaceae</taxon>
        <taxon>Roseibium</taxon>
    </lineage>
</organism>
<dbReference type="Pfam" id="PF22258">
    <property type="entry name" value="DUF6949"/>
    <property type="match status" value="1"/>
</dbReference>
<dbReference type="Proteomes" id="UP000049983">
    <property type="component" value="Unassembled WGS sequence"/>
</dbReference>
<dbReference type="AlphaFoldDB" id="A0A0M6Z9V1"/>